<dbReference type="CDD" id="cd01029">
    <property type="entry name" value="TOPRIM_primases"/>
    <property type="match status" value="1"/>
</dbReference>
<comment type="catalytic activity">
    <reaction evidence="9">
        <text>ssDNA + n NTP = ssDNA/pppN(pN)n-1 hybrid + (n-1) diphosphate.</text>
        <dbReference type="EC" id="2.7.7.101"/>
    </reaction>
</comment>
<dbReference type="EMBL" id="KF900602">
    <property type="protein sequence ID" value="AIF00784.1"/>
    <property type="molecule type" value="Genomic_DNA"/>
</dbReference>
<keyword evidence="8 9" id="KW-0804">Transcription</keyword>
<evidence type="ECO:0000256" key="9">
    <source>
        <dbReference type="HAMAP-Rule" id="MF_00007"/>
    </source>
</evidence>
<evidence type="ECO:0000256" key="8">
    <source>
        <dbReference type="ARBA" id="ARBA00023163"/>
    </source>
</evidence>
<dbReference type="GO" id="GO:0000178">
    <property type="term" value="C:exosome (RNase complex)"/>
    <property type="evidence" value="ECO:0007669"/>
    <property type="project" value="UniProtKB-KW"/>
</dbReference>
<proteinExistence type="inferred from homology"/>
<evidence type="ECO:0000256" key="4">
    <source>
        <dbReference type="ARBA" id="ARBA00022695"/>
    </source>
</evidence>
<dbReference type="GO" id="GO:0005737">
    <property type="term" value="C:cytoplasm"/>
    <property type="evidence" value="ECO:0007669"/>
    <property type="project" value="TreeGrafter"/>
</dbReference>
<dbReference type="PANTHER" id="PTHR30313">
    <property type="entry name" value="DNA PRIMASE"/>
    <property type="match status" value="1"/>
</dbReference>
<keyword evidence="1 9" id="KW-0240">DNA-directed RNA polymerase</keyword>
<evidence type="ECO:0000256" key="2">
    <source>
        <dbReference type="ARBA" id="ARBA00022515"/>
    </source>
</evidence>
<evidence type="ECO:0000259" key="11">
    <source>
        <dbReference type="PROSITE" id="PS50880"/>
    </source>
</evidence>
<evidence type="ECO:0000256" key="6">
    <source>
        <dbReference type="ARBA" id="ARBA00022723"/>
    </source>
</evidence>
<gene>
    <name evidence="9" type="primary">dnaG</name>
</gene>
<feature type="domain" description="Toprim" evidence="11">
    <location>
        <begin position="173"/>
        <end position="259"/>
    </location>
</feature>
<dbReference type="Pfam" id="PF13662">
    <property type="entry name" value="Toprim_4"/>
    <property type="match status" value="1"/>
</dbReference>
<dbReference type="SUPFAM" id="SSF56731">
    <property type="entry name" value="DNA primase core"/>
    <property type="match status" value="1"/>
</dbReference>
<keyword evidence="7" id="KW-0460">Magnesium</keyword>
<comment type="function">
    <text evidence="9">RNA polymerase that catalyzes the synthesis of short RNA molecules used as primers for DNA polymerase during DNA replication. Also part of the exosome, which is a complex involved in RNA degradation. Acts as a poly(A)-binding protein that enhances the interaction between heteropolymeric, adenine-rich transcripts and the exosome.</text>
</comment>
<dbReference type="NCBIfam" id="NF003108">
    <property type="entry name" value="PRK04031.1-1"/>
    <property type="match status" value="1"/>
</dbReference>
<dbReference type="PROSITE" id="PS50880">
    <property type="entry name" value="TOPRIM"/>
    <property type="match status" value="1"/>
</dbReference>
<organism evidence="12">
    <name type="scientific">uncultured marine group II/III euryarchaeote KM3_139_C07</name>
    <dbReference type="NCBI Taxonomy" id="1457870"/>
    <lineage>
        <taxon>Archaea</taxon>
        <taxon>Methanobacteriati</taxon>
        <taxon>Methanobacteriota</taxon>
        <taxon>environmental samples</taxon>
    </lineage>
</organism>
<keyword evidence="3 9" id="KW-0808">Transferase</keyword>
<sequence>MGKVSQVAAKYIIHATINIEGVVSRPDVVGAVFGQTEGLLGSDLELRELQRSGRIGRIEVDVETKLGKTEGKIDVPTSLDKTETSLVGGALEVIKRIGPCNAKVKVDSIEDVRGSQRDFVVKRAKELLKSVMDEVMPDSQEMADEVAHSVRVMEIQEYGKDRLPAGPAVVESNDVIVVEGRADVLNLLKYGIKNAIAVNGTSIPETISELSKEKSITAFVDGDRGGKLIVKELFAVADIDYVTFAPDGKEVEEITKKEIHQALQKKVAAEQAKLDLFGKKTAPRSRSIGSVKRVPARTMTRTSSSNVQERRQPSRPFYRKPRLSPEKKGAFKKLLNDLIGTRGASILNDKLEVLGKVPVSELSATIKSLGSGIHAVIFDGIIDSTIVYASDRARVKYLIAMGSKINPSETRVGILVSEDFN</sequence>
<dbReference type="GO" id="GO:0008143">
    <property type="term" value="F:poly(A) binding"/>
    <property type="evidence" value="ECO:0007669"/>
    <property type="project" value="InterPro"/>
</dbReference>
<evidence type="ECO:0000313" key="12">
    <source>
        <dbReference type="EMBL" id="AIF00784.1"/>
    </source>
</evidence>
<dbReference type="PANTHER" id="PTHR30313:SF2">
    <property type="entry name" value="DNA PRIMASE"/>
    <property type="match status" value="1"/>
</dbReference>
<dbReference type="Gene3D" id="3.40.1360.10">
    <property type="match status" value="1"/>
</dbReference>
<dbReference type="GO" id="GO:1990077">
    <property type="term" value="C:primosome complex"/>
    <property type="evidence" value="ECO:0007669"/>
    <property type="project" value="UniProtKB-KW"/>
</dbReference>
<dbReference type="InterPro" id="IPR050219">
    <property type="entry name" value="DnaG_primase"/>
</dbReference>
<evidence type="ECO:0000256" key="1">
    <source>
        <dbReference type="ARBA" id="ARBA00022478"/>
    </source>
</evidence>
<evidence type="ECO:0000256" key="10">
    <source>
        <dbReference type="SAM" id="MobiDB-lite"/>
    </source>
</evidence>
<keyword evidence="6" id="KW-0479">Metal-binding</keyword>
<dbReference type="GO" id="GO:0046872">
    <property type="term" value="F:metal ion binding"/>
    <property type="evidence" value="ECO:0007669"/>
    <property type="project" value="UniProtKB-KW"/>
</dbReference>
<dbReference type="AlphaFoldDB" id="A0A075GAX5"/>
<dbReference type="InterPro" id="IPR034154">
    <property type="entry name" value="TOPRIM_DnaG/twinkle"/>
</dbReference>
<keyword evidence="9" id="KW-0271">Exosome</keyword>
<reference evidence="12" key="1">
    <citation type="journal article" date="2014" name="Genome Biol. Evol.">
        <title>Pangenome evidence for extensive interdomain horizontal transfer affecting lineage core and shell genes in uncultured planktonic thaumarchaeota and euryarchaeota.</title>
        <authorList>
            <person name="Deschamps P."/>
            <person name="Zivanovic Y."/>
            <person name="Moreira D."/>
            <person name="Rodriguez-Valera F."/>
            <person name="Lopez-Garcia P."/>
        </authorList>
    </citation>
    <scope>NUCLEOTIDE SEQUENCE</scope>
</reference>
<accession>A0A075GAX5</accession>
<evidence type="ECO:0000256" key="3">
    <source>
        <dbReference type="ARBA" id="ARBA00022679"/>
    </source>
</evidence>
<dbReference type="GO" id="GO:0000428">
    <property type="term" value="C:DNA-directed RNA polymerase complex"/>
    <property type="evidence" value="ECO:0007669"/>
    <property type="project" value="UniProtKB-KW"/>
</dbReference>
<dbReference type="SMART" id="SM00493">
    <property type="entry name" value="TOPRIM"/>
    <property type="match status" value="1"/>
</dbReference>
<evidence type="ECO:0000256" key="5">
    <source>
        <dbReference type="ARBA" id="ARBA00022705"/>
    </source>
</evidence>
<dbReference type="InterPro" id="IPR006171">
    <property type="entry name" value="TOPRIM_dom"/>
</dbReference>
<comment type="subunit">
    <text evidence="9">Forms a ternary complex with MCM helicase and DNA. Component of the archaeal exosome complex.</text>
</comment>
<keyword evidence="5 9" id="KW-0235">DNA replication</keyword>
<dbReference type="HAMAP" id="MF_00007">
    <property type="entry name" value="DNA_primase_DnaG_arc"/>
    <property type="match status" value="1"/>
</dbReference>
<dbReference type="EC" id="2.7.7.101" evidence="9"/>
<comment type="similarity">
    <text evidence="9">Belongs to the archaeal DnaG primase family.</text>
</comment>
<dbReference type="GO" id="GO:0003899">
    <property type="term" value="F:DNA-directed RNA polymerase activity"/>
    <property type="evidence" value="ECO:0007669"/>
    <property type="project" value="UniProtKB-UniRule"/>
</dbReference>
<feature type="region of interest" description="Disordered" evidence="10">
    <location>
        <begin position="286"/>
        <end position="316"/>
    </location>
</feature>
<name>A0A075GAX5_9EURY</name>
<dbReference type="GO" id="GO:0006269">
    <property type="term" value="P:DNA replication, synthesis of primer"/>
    <property type="evidence" value="ECO:0007669"/>
    <property type="project" value="UniProtKB-UniRule"/>
</dbReference>
<keyword evidence="4 9" id="KW-0548">Nucleotidyltransferase</keyword>
<keyword evidence="2 9" id="KW-0639">Primosome</keyword>
<protein>
    <recommendedName>
        <fullName evidence="9">DNA primase DnaG</fullName>
        <ecNumber evidence="9">2.7.7.101</ecNumber>
    </recommendedName>
</protein>
<evidence type="ECO:0000256" key="7">
    <source>
        <dbReference type="ARBA" id="ARBA00022842"/>
    </source>
</evidence>
<dbReference type="InterPro" id="IPR020607">
    <property type="entry name" value="Primase_DnaG_arc"/>
</dbReference>